<sequence>MTETATQDARPALGVMMYTVLAQARADLEGTLARLAALGYLGIETYGLVEHFGPARVRDAIAAAGLTLTSAHTPFPAGKDAERLLDENEELGARTLVWSMEREEFDSPEAIRRGVQRVNEAAENAAARGMAIAYHNHFAEFANTFDGRQAYDLLLDALDERVVVELDAYWAVMGGADPAEVLARLGSRARLLHVKDGPAVSYEEDVMVPIGEGRIDWERTLTTPSGLQWHIVELERLHLDTFEALRRSHDHLTGRGLTRGGDVPAPTEEQA</sequence>
<proteinExistence type="predicted"/>
<reference evidence="2 3" key="1">
    <citation type="submission" date="2016-10" db="EMBL/GenBank/DDBJ databases">
        <authorList>
            <person name="de Groot N.N."/>
        </authorList>
    </citation>
    <scope>NUCLEOTIDE SEQUENCE [LARGE SCALE GENOMIC DNA]</scope>
    <source>
        <strain evidence="2 3">CGMCC 4.2022</strain>
    </source>
</reference>
<keyword evidence="2" id="KW-0413">Isomerase</keyword>
<dbReference type="PANTHER" id="PTHR12110:SF41">
    <property type="entry name" value="INOSOSE DEHYDRATASE"/>
    <property type="match status" value="1"/>
</dbReference>
<dbReference type="InterPro" id="IPR036237">
    <property type="entry name" value="Xyl_isomerase-like_sf"/>
</dbReference>
<evidence type="ECO:0000259" key="1">
    <source>
        <dbReference type="Pfam" id="PF01261"/>
    </source>
</evidence>
<accession>A0A1G9VCN6</accession>
<feature type="domain" description="Xylose isomerase-like TIM barrel" evidence="1">
    <location>
        <begin position="33"/>
        <end position="220"/>
    </location>
</feature>
<dbReference type="InterPro" id="IPR013022">
    <property type="entry name" value="Xyl_isomerase-like_TIM-brl"/>
</dbReference>
<dbReference type="Pfam" id="PF01261">
    <property type="entry name" value="AP_endonuc_2"/>
    <property type="match status" value="1"/>
</dbReference>
<evidence type="ECO:0000313" key="2">
    <source>
        <dbReference type="EMBL" id="SDM69984.1"/>
    </source>
</evidence>
<protein>
    <submittedName>
        <fullName evidence="2">Sugar phosphate isomerase/epimerase</fullName>
    </submittedName>
</protein>
<organism evidence="2 3">
    <name type="scientific">Actinacidiphila guanduensis</name>
    <dbReference type="NCBI Taxonomy" id="310781"/>
    <lineage>
        <taxon>Bacteria</taxon>
        <taxon>Bacillati</taxon>
        <taxon>Actinomycetota</taxon>
        <taxon>Actinomycetes</taxon>
        <taxon>Kitasatosporales</taxon>
        <taxon>Streptomycetaceae</taxon>
        <taxon>Actinacidiphila</taxon>
    </lineage>
</organism>
<dbReference type="EMBL" id="FNIE01000001">
    <property type="protein sequence ID" value="SDM69984.1"/>
    <property type="molecule type" value="Genomic_DNA"/>
</dbReference>
<dbReference type="Gene3D" id="3.20.20.150">
    <property type="entry name" value="Divalent-metal-dependent TIM barrel enzymes"/>
    <property type="match status" value="1"/>
</dbReference>
<dbReference type="GO" id="GO:0016853">
    <property type="term" value="F:isomerase activity"/>
    <property type="evidence" value="ECO:0007669"/>
    <property type="project" value="UniProtKB-KW"/>
</dbReference>
<dbReference type="AlphaFoldDB" id="A0A1G9VCN6"/>
<gene>
    <name evidence="2" type="ORF">SAMN05216259_101226</name>
</gene>
<dbReference type="RefSeq" id="WP_218136585.1">
    <property type="nucleotide sequence ID" value="NZ_FNIE01000001.1"/>
</dbReference>
<dbReference type="SUPFAM" id="SSF51658">
    <property type="entry name" value="Xylose isomerase-like"/>
    <property type="match status" value="1"/>
</dbReference>
<dbReference type="STRING" id="310781.SAMN05216259_101226"/>
<dbReference type="PANTHER" id="PTHR12110">
    <property type="entry name" value="HYDROXYPYRUVATE ISOMERASE"/>
    <property type="match status" value="1"/>
</dbReference>
<evidence type="ECO:0000313" key="3">
    <source>
        <dbReference type="Proteomes" id="UP000199341"/>
    </source>
</evidence>
<dbReference type="Proteomes" id="UP000199341">
    <property type="component" value="Unassembled WGS sequence"/>
</dbReference>
<keyword evidence="3" id="KW-1185">Reference proteome</keyword>
<name>A0A1G9VCN6_9ACTN</name>
<dbReference type="InterPro" id="IPR050312">
    <property type="entry name" value="IolE/XylAMocC-like"/>
</dbReference>